<dbReference type="GO" id="GO:0005901">
    <property type="term" value="C:caveola"/>
    <property type="evidence" value="ECO:0007669"/>
    <property type="project" value="UniProtKB-SubCell"/>
</dbReference>
<dbReference type="PANTHER" id="PTHR11923">
    <property type="entry name" value="SCAVENGER RECEPTOR CLASS B TYPE-1 SR-B1"/>
    <property type="match status" value="1"/>
</dbReference>
<keyword evidence="10" id="KW-0325">Glycoprotein</keyword>
<evidence type="ECO:0000256" key="4">
    <source>
        <dbReference type="ARBA" id="ARBA00022475"/>
    </source>
</evidence>
<dbReference type="GO" id="GO:0005737">
    <property type="term" value="C:cytoplasm"/>
    <property type="evidence" value="ECO:0007669"/>
    <property type="project" value="TreeGrafter"/>
</dbReference>
<protein>
    <recommendedName>
        <fullName evidence="11">Scavenger receptor class B member 1</fullName>
    </recommendedName>
    <alternativeName>
        <fullName evidence="12">SR-BI</fullName>
    </alternativeName>
</protein>
<evidence type="ECO:0000256" key="12">
    <source>
        <dbReference type="ARBA" id="ARBA00042244"/>
    </source>
</evidence>
<keyword evidence="9" id="KW-0675">Receptor</keyword>
<dbReference type="OrthoDB" id="18585at2759"/>
<evidence type="ECO:0000256" key="11">
    <source>
        <dbReference type="ARBA" id="ARBA00040821"/>
    </source>
</evidence>
<dbReference type="Proteomes" id="UP000267029">
    <property type="component" value="Unassembled WGS sequence"/>
</dbReference>
<comment type="similarity">
    <text evidence="3">Belongs to the CD36 family.</text>
</comment>
<proteinExistence type="inferred from homology"/>
<keyword evidence="13" id="KW-0175">Coiled coil</keyword>
<evidence type="ECO:0000313" key="17">
    <source>
        <dbReference type="Proteomes" id="UP000267029"/>
    </source>
</evidence>
<gene>
    <name evidence="16" type="ORF">MCOS_LOCUS6115</name>
</gene>
<evidence type="ECO:0000256" key="13">
    <source>
        <dbReference type="SAM" id="Coils"/>
    </source>
</evidence>
<organism evidence="16 17">
    <name type="scientific">Mesocestoides corti</name>
    <name type="common">Flatworm</name>
    <dbReference type="NCBI Taxonomy" id="53468"/>
    <lineage>
        <taxon>Eukaryota</taxon>
        <taxon>Metazoa</taxon>
        <taxon>Spiralia</taxon>
        <taxon>Lophotrochozoa</taxon>
        <taxon>Platyhelminthes</taxon>
        <taxon>Cestoda</taxon>
        <taxon>Eucestoda</taxon>
        <taxon>Cyclophyllidea</taxon>
        <taxon>Mesocestoididae</taxon>
        <taxon>Mesocestoides</taxon>
    </lineage>
</organism>
<evidence type="ECO:0000313" key="16">
    <source>
        <dbReference type="EMBL" id="VDD80112.1"/>
    </source>
</evidence>
<dbReference type="STRING" id="53468.A0A0R3UG16"/>
<feature type="region of interest" description="Disordered" evidence="14">
    <location>
        <begin position="679"/>
        <end position="703"/>
    </location>
</feature>
<keyword evidence="7 15" id="KW-0472">Membrane</keyword>
<dbReference type="Pfam" id="PF01130">
    <property type="entry name" value="CD36"/>
    <property type="match status" value="1"/>
</dbReference>
<feature type="region of interest" description="Disordered" evidence="14">
    <location>
        <begin position="1"/>
        <end position="28"/>
    </location>
</feature>
<evidence type="ECO:0000256" key="14">
    <source>
        <dbReference type="SAM" id="MobiDB-lite"/>
    </source>
</evidence>
<evidence type="ECO:0000256" key="5">
    <source>
        <dbReference type="ARBA" id="ARBA00022692"/>
    </source>
</evidence>
<evidence type="ECO:0000256" key="15">
    <source>
        <dbReference type="SAM" id="Phobius"/>
    </source>
</evidence>
<feature type="compositionally biased region" description="Polar residues" evidence="14">
    <location>
        <begin position="680"/>
        <end position="692"/>
    </location>
</feature>
<evidence type="ECO:0000256" key="8">
    <source>
        <dbReference type="ARBA" id="ARBA00023157"/>
    </source>
</evidence>
<keyword evidence="8" id="KW-1015">Disulfide bond</keyword>
<dbReference type="InterPro" id="IPR002159">
    <property type="entry name" value="CD36_fam"/>
</dbReference>
<dbReference type="PANTHER" id="PTHR11923:SF110">
    <property type="entry name" value="SCAVENGER RECEPTOR CLASS B MEMBER 1"/>
    <property type="match status" value="1"/>
</dbReference>
<evidence type="ECO:0000256" key="9">
    <source>
        <dbReference type="ARBA" id="ARBA00023170"/>
    </source>
</evidence>
<feature type="compositionally biased region" description="Basic and acidic residues" evidence="14">
    <location>
        <begin position="19"/>
        <end position="28"/>
    </location>
</feature>
<feature type="coiled-coil region" evidence="13">
    <location>
        <begin position="68"/>
        <end position="102"/>
    </location>
</feature>
<reference evidence="16 17" key="1">
    <citation type="submission" date="2018-10" db="EMBL/GenBank/DDBJ databases">
        <authorList>
            <consortium name="Pathogen Informatics"/>
        </authorList>
    </citation>
    <scope>NUCLEOTIDE SEQUENCE [LARGE SCALE GENOMIC DNA]</scope>
</reference>
<evidence type="ECO:0000256" key="6">
    <source>
        <dbReference type="ARBA" id="ARBA00022989"/>
    </source>
</evidence>
<dbReference type="PRINTS" id="PR01609">
    <property type="entry name" value="CD36FAMILY"/>
</dbReference>
<keyword evidence="4" id="KW-1003">Cell membrane</keyword>
<feature type="transmembrane region" description="Helical" evidence="15">
    <location>
        <begin position="614"/>
        <end position="636"/>
    </location>
</feature>
<accession>A0A0R3UG16</accession>
<dbReference type="EMBL" id="UXSR01005236">
    <property type="protein sequence ID" value="VDD80112.1"/>
    <property type="molecule type" value="Genomic_DNA"/>
</dbReference>
<sequence length="703" mass="79182">MRGELEKSNTNSSKFADATSDKKLSDNLHETQLLNRQIHQHTEELKKRCDEIQDKLNREIGMPIKSEKEVVIKENQEKDEALDKLKAEIRKWEDRFIDAGEMFEACKQANQFQPFSSSGDLALLNNPTTDHRSDLFEYITELYRQVKSQSEELDKLKKAVYQSEGESTPASRPSLTQPFQVDGIMTAEPELSKLSLPSFPRVTRAHWQDRNFEAMVIMDGTDLGIHKKEKLFSVHYLTIANIDDFMGGGKPLLHQVGPYTYEQSTSKYALNIFPQNGTVRYADKNILRFIPERSVGLESDVLVVLNLGYVAIANNAGKNRNIDFVADFIIRHYYHSQLFLNKTVYEMIWGYEDPALKFINKFIRIRTVIGLYAGKNNSVGPSLEVNDGVKNSNRVGQILSLNGLRELSVWKTPSANQINGSDGSLFPPFLDPTSFVQVFSADICRSLRFHPISEPEIVDINSIPTLRFLLSKQTFLSPEEYPDNQGFCLDYPKCPKSGIIDMRTCMEGAPIAISLPHFNGADRSYLDAVIGMHPRDDMDISLYIEPQTGVILQALQLIQANAIIYQNPNFPQLAHLKDVTYLPIGYSNTSIYVNEAVFQTLMSTLIIPQLSVKIAAWLMVSAGLVSLAVTLSMHFWTRQKTLVVDGGNESTPLLVECPSYSSSDCPPNNFCQSPPEARCSSHSLGSHISAQEQEMEDRLKEGV</sequence>
<comment type="subcellular location">
    <subcellularLocation>
        <location evidence="2">Cell membrane</location>
        <topology evidence="2">Multi-pass membrane protein</topology>
    </subcellularLocation>
    <subcellularLocation>
        <location evidence="1">Membrane</location>
        <location evidence="1">Caveola</location>
        <topology evidence="1">Multi-pass membrane protein</topology>
    </subcellularLocation>
</comment>
<evidence type="ECO:0000256" key="10">
    <source>
        <dbReference type="ARBA" id="ARBA00023180"/>
    </source>
</evidence>
<keyword evidence="5 15" id="KW-0812">Transmembrane</keyword>
<keyword evidence="6 15" id="KW-1133">Transmembrane helix</keyword>
<name>A0A0R3UG16_MESCO</name>
<evidence type="ECO:0000256" key="7">
    <source>
        <dbReference type="ARBA" id="ARBA00023136"/>
    </source>
</evidence>
<evidence type="ECO:0000256" key="3">
    <source>
        <dbReference type="ARBA" id="ARBA00010532"/>
    </source>
</evidence>
<dbReference type="AlphaFoldDB" id="A0A0R3UG16"/>
<evidence type="ECO:0000256" key="2">
    <source>
        <dbReference type="ARBA" id="ARBA00004651"/>
    </source>
</evidence>
<dbReference type="GO" id="GO:0005044">
    <property type="term" value="F:scavenger receptor activity"/>
    <property type="evidence" value="ECO:0007669"/>
    <property type="project" value="TreeGrafter"/>
</dbReference>
<evidence type="ECO:0000256" key="1">
    <source>
        <dbReference type="ARBA" id="ARBA00004189"/>
    </source>
</evidence>
<keyword evidence="17" id="KW-1185">Reference proteome</keyword>